<proteinExistence type="predicted"/>
<sequence length="77" mass="9218">MRIFCWYSEPWVRHVYKAFMYAPDDSVVLNANWAHFLDDYRTLVRASYRDPERNQFNIRCAYTGTLAAQDHNVVITQ</sequence>
<name>A0A4Y2BGL7_ARAVE</name>
<dbReference type="EMBL" id="BGPR01000079">
    <property type="protein sequence ID" value="GBL91370.1"/>
    <property type="molecule type" value="Genomic_DNA"/>
</dbReference>
<comment type="caution">
    <text evidence="1">The sequence shown here is derived from an EMBL/GenBank/DDBJ whole genome shotgun (WGS) entry which is preliminary data.</text>
</comment>
<dbReference type="AlphaFoldDB" id="A0A4Y2BGL7"/>
<keyword evidence="2" id="KW-1185">Reference proteome</keyword>
<reference evidence="1 2" key="1">
    <citation type="journal article" date="2019" name="Sci. Rep.">
        <title>Orb-weaving spider Araneus ventricosus genome elucidates the spidroin gene catalogue.</title>
        <authorList>
            <person name="Kono N."/>
            <person name="Nakamura H."/>
            <person name="Ohtoshi R."/>
            <person name="Moran D.A.P."/>
            <person name="Shinohara A."/>
            <person name="Yoshida Y."/>
            <person name="Fujiwara M."/>
            <person name="Mori M."/>
            <person name="Tomita M."/>
            <person name="Arakawa K."/>
        </authorList>
    </citation>
    <scope>NUCLEOTIDE SEQUENCE [LARGE SCALE GENOMIC DNA]</scope>
</reference>
<accession>A0A4Y2BGL7</accession>
<organism evidence="1 2">
    <name type="scientific">Araneus ventricosus</name>
    <name type="common">Orbweaver spider</name>
    <name type="synonym">Epeira ventricosa</name>
    <dbReference type="NCBI Taxonomy" id="182803"/>
    <lineage>
        <taxon>Eukaryota</taxon>
        <taxon>Metazoa</taxon>
        <taxon>Ecdysozoa</taxon>
        <taxon>Arthropoda</taxon>
        <taxon>Chelicerata</taxon>
        <taxon>Arachnida</taxon>
        <taxon>Araneae</taxon>
        <taxon>Araneomorphae</taxon>
        <taxon>Entelegynae</taxon>
        <taxon>Araneoidea</taxon>
        <taxon>Araneidae</taxon>
        <taxon>Araneus</taxon>
    </lineage>
</organism>
<evidence type="ECO:0000313" key="2">
    <source>
        <dbReference type="Proteomes" id="UP000499080"/>
    </source>
</evidence>
<dbReference type="Proteomes" id="UP000499080">
    <property type="component" value="Unassembled WGS sequence"/>
</dbReference>
<protein>
    <submittedName>
        <fullName evidence="1">Uncharacterized protein</fullName>
    </submittedName>
</protein>
<evidence type="ECO:0000313" key="1">
    <source>
        <dbReference type="EMBL" id="GBL91370.1"/>
    </source>
</evidence>
<gene>
    <name evidence="1" type="ORF">AVEN_136892_1</name>
</gene>